<dbReference type="PANTHER" id="PTHR46797:SF1">
    <property type="entry name" value="METHYLPHOSPHONATE SYNTHASE"/>
    <property type="match status" value="1"/>
</dbReference>
<dbReference type="EMBL" id="JAHRVA010000002">
    <property type="protein sequence ID" value="MBV2143099.1"/>
    <property type="molecule type" value="Genomic_DNA"/>
</dbReference>
<dbReference type="PROSITE" id="PS50943">
    <property type="entry name" value="HTH_CROC1"/>
    <property type="match status" value="1"/>
</dbReference>
<evidence type="ECO:0000313" key="3">
    <source>
        <dbReference type="EMBL" id="MBV2143099.1"/>
    </source>
</evidence>
<proteinExistence type="predicted"/>
<sequence>MMIHTKLRHLRKKAKVRLQDVAASLDLSPGYLSQMETGKVEPSISQLRRLAAFYNVGVVYFFDGQNDDQILVKAAERPRFGRPNSPLLYELLRNNIPGIDLQAAIIKIAPKYEEPQGLFVTCQSEEFIYVLSGELGFEYNGHMYFANTGDSFCYKANLPYRLFNPSDEVTEILGIGFPQFP</sequence>
<evidence type="ECO:0000259" key="2">
    <source>
        <dbReference type="PROSITE" id="PS50943"/>
    </source>
</evidence>
<dbReference type="Pfam" id="PF13560">
    <property type="entry name" value="HTH_31"/>
    <property type="match status" value="1"/>
</dbReference>
<dbReference type="Pfam" id="PF07883">
    <property type="entry name" value="Cupin_2"/>
    <property type="match status" value="1"/>
</dbReference>
<dbReference type="SMART" id="SM00530">
    <property type="entry name" value="HTH_XRE"/>
    <property type="match status" value="1"/>
</dbReference>
<comment type="caution">
    <text evidence="3">The sequence shown here is derived from an EMBL/GenBank/DDBJ whole genome shotgun (WGS) entry which is preliminary data.</text>
</comment>
<dbReference type="AlphaFoldDB" id="A0A949USS4"/>
<keyword evidence="1" id="KW-0238">DNA-binding</keyword>
<feature type="domain" description="HTH cro/C1-type" evidence="2">
    <location>
        <begin position="7"/>
        <end position="61"/>
    </location>
</feature>
<dbReference type="Proteomes" id="UP000752297">
    <property type="component" value="Unassembled WGS sequence"/>
</dbReference>
<dbReference type="GO" id="GO:0003677">
    <property type="term" value="F:DNA binding"/>
    <property type="evidence" value="ECO:0007669"/>
    <property type="project" value="UniProtKB-KW"/>
</dbReference>
<dbReference type="CDD" id="cd00093">
    <property type="entry name" value="HTH_XRE"/>
    <property type="match status" value="1"/>
</dbReference>
<accession>A0A949USS4</accession>
<name>A0A949USS4_9HYPH</name>
<dbReference type="GO" id="GO:0005829">
    <property type="term" value="C:cytosol"/>
    <property type="evidence" value="ECO:0007669"/>
    <property type="project" value="TreeGrafter"/>
</dbReference>
<protein>
    <submittedName>
        <fullName evidence="3">XRE family transcriptional regulator</fullName>
    </submittedName>
</protein>
<dbReference type="CDD" id="cd02209">
    <property type="entry name" value="cupin_XRE_C"/>
    <property type="match status" value="1"/>
</dbReference>
<evidence type="ECO:0000313" key="4">
    <source>
        <dbReference type="Proteomes" id="UP000752297"/>
    </source>
</evidence>
<dbReference type="RefSeq" id="WP_217677110.1">
    <property type="nucleotide sequence ID" value="NZ_JAHRVA010000002.1"/>
</dbReference>
<organism evidence="3 4">
    <name type="scientific">Falsochrobactrum tianjinense</name>
    <dbReference type="NCBI Taxonomy" id="2706015"/>
    <lineage>
        <taxon>Bacteria</taxon>
        <taxon>Pseudomonadati</taxon>
        <taxon>Pseudomonadota</taxon>
        <taxon>Alphaproteobacteria</taxon>
        <taxon>Hyphomicrobiales</taxon>
        <taxon>Brucellaceae</taxon>
        <taxon>Falsochrobactrum</taxon>
    </lineage>
</organism>
<evidence type="ECO:0000256" key="1">
    <source>
        <dbReference type="ARBA" id="ARBA00023125"/>
    </source>
</evidence>
<dbReference type="InterPro" id="IPR001387">
    <property type="entry name" value="Cro/C1-type_HTH"/>
</dbReference>
<dbReference type="PANTHER" id="PTHR46797">
    <property type="entry name" value="HTH-TYPE TRANSCRIPTIONAL REGULATOR"/>
    <property type="match status" value="1"/>
</dbReference>
<gene>
    <name evidence="3" type="ORF">KUG47_06270</name>
</gene>
<dbReference type="GO" id="GO:0003700">
    <property type="term" value="F:DNA-binding transcription factor activity"/>
    <property type="evidence" value="ECO:0007669"/>
    <property type="project" value="TreeGrafter"/>
</dbReference>
<keyword evidence="4" id="KW-1185">Reference proteome</keyword>
<dbReference type="InterPro" id="IPR013096">
    <property type="entry name" value="Cupin_2"/>
</dbReference>
<reference evidence="3 4" key="1">
    <citation type="submission" date="2021-06" db="EMBL/GenBank/DDBJ databases">
        <title>Falsochrobactrum tianjin sp.nov., a new petroleum-degrading bacteria isolated from oily soils.</title>
        <authorList>
            <person name="Chen G."/>
            <person name="Chen H."/>
            <person name="Tian J."/>
            <person name="Qing J."/>
            <person name="Zhong L."/>
            <person name="Ma W."/>
            <person name="Song Y."/>
            <person name="Cui X."/>
            <person name="Yan B."/>
        </authorList>
    </citation>
    <scope>NUCLEOTIDE SEQUENCE [LARGE SCALE GENOMIC DNA]</scope>
    <source>
        <strain evidence="3 4">TDYN1</strain>
    </source>
</reference>
<dbReference type="InterPro" id="IPR050807">
    <property type="entry name" value="TransReg_Diox_bact_type"/>
</dbReference>